<dbReference type="Pfam" id="PF00892">
    <property type="entry name" value="EamA"/>
    <property type="match status" value="1"/>
</dbReference>
<feature type="transmembrane region" description="Helical" evidence="8">
    <location>
        <begin position="389"/>
        <end position="407"/>
    </location>
</feature>
<feature type="domain" description="EamA" evidence="9">
    <location>
        <begin position="511"/>
        <end position="659"/>
    </location>
</feature>
<evidence type="ECO:0000256" key="3">
    <source>
        <dbReference type="ARBA" id="ARBA00022475"/>
    </source>
</evidence>
<sequence>MRDFMTRLRSSLKPQNTARVLTTGLTGPSTAENVRDGPLIGARQPPVGILPGRGRRLRSQLYGAAVLLLTTVLWASGGPTTKYLFLLPAPPSAALLTACISVITALFLGVGLIGASMESGGGGRHSRAAVSDPEEAAAAATAAERKPSGADMDVDEAEAEALLHSGMHTTGAAGGALVAACAAAREAAQEQERERALWARAQECALPLLPSHGSYFYSSLSSYSRADPVDTALGKSSATVASEAGLIGGDRGSMGDGAGVYARRGPSLDGTVAGPSATSSPSPQLQCNRIGTDQMPREGPDVNMGPRRRSTEGGGSGPGPGRWRLRLLTAPAYSLPAAGLELGIYNVTAAALGAWGMQRISATRSAFLAQATSLLTPLLVWLSGGRVGLIVWIACLFGALGGAMVALDNAYGAAAAAATAAGSAASTGGGHVRHIRHLLILLNNIPDLLASSNGSSGDSISSPVAAAETAAGLVNDRTALSAEVAVAAAVPAAVTDGRWQVEGALLSRQAMGAAYVLMSCVFWGLGTVRLGVHSARYRPLQLAAAAAMCYAGLSLLWLFAEIVGSPSAGLSDFLELGLLLRNHVTAALLLWAGLGPGALSSYLQVLGQQTVPPAQAQVLFSSTPLWSAVIAQLLLPGEAMGPLAWFGGAVMLGASLLASLWQ</sequence>
<keyword evidence="4 8" id="KW-0812">Transmembrane</keyword>
<evidence type="ECO:0000256" key="2">
    <source>
        <dbReference type="ARBA" id="ARBA00007635"/>
    </source>
</evidence>
<dbReference type="EMBL" id="BNCP01000004">
    <property type="protein sequence ID" value="GIL73186.1"/>
    <property type="molecule type" value="Genomic_DNA"/>
</dbReference>
<dbReference type="OrthoDB" id="2017960at2759"/>
<feature type="transmembrane region" description="Helical" evidence="8">
    <location>
        <begin position="93"/>
        <end position="117"/>
    </location>
</feature>
<dbReference type="InterPro" id="IPR051258">
    <property type="entry name" value="Diverse_Substrate_Transporter"/>
</dbReference>
<feature type="compositionally biased region" description="Polar residues" evidence="7">
    <location>
        <begin position="276"/>
        <end position="291"/>
    </location>
</feature>
<name>A0A8J4DG84_9CHLO</name>
<gene>
    <name evidence="10" type="ORF">Vretifemale_3373</name>
    <name evidence="11" type="ORF">Vretimale_4767</name>
</gene>
<dbReference type="EMBL" id="BNCQ01000006">
    <property type="protein sequence ID" value="GIL99652.1"/>
    <property type="molecule type" value="Genomic_DNA"/>
</dbReference>
<feature type="transmembrane region" description="Helical" evidence="8">
    <location>
        <begin position="542"/>
        <end position="564"/>
    </location>
</feature>
<comment type="caution">
    <text evidence="11">The sequence shown here is derived from an EMBL/GenBank/DDBJ whole genome shotgun (WGS) entry which is preliminary data.</text>
</comment>
<feature type="region of interest" description="Disordered" evidence="7">
    <location>
        <begin position="266"/>
        <end position="321"/>
    </location>
</feature>
<dbReference type="PANTHER" id="PTHR42920:SF23">
    <property type="entry name" value="EAMA DOMAIN-CONTAINING PROTEIN"/>
    <property type="match status" value="1"/>
</dbReference>
<evidence type="ECO:0000256" key="8">
    <source>
        <dbReference type="SAM" id="Phobius"/>
    </source>
</evidence>
<feature type="transmembrane region" description="Helical" evidence="8">
    <location>
        <begin position="618"/>
        <end position="637"/>
    </location>
</feature>
<dbReference type="PANTHER" id="PTHR42920">
    <property type="entry name" value="OS03G0707200 PROTEIN-RELATED"/>
    <property type="match status" value="1"/>
</dbReference>
<feature type="compositionally biased region" description="Low complexity" evidence="7">
    <location>
        <begin position="128"/>
        <end position="142"/>
    </location>
</feature>
<dbReference type="InterPro" id="IPR000620">
    <property type="entry name" value="EamA_dom"/>
</dbReference>
<evidence type="ECO:0000256" key="4">
    <source>
        <dbReference type="ARBA" id="ARBA00022692"/>
    </source>
</evidence>
<evidence type="ECO:0000313" key="11">
    <source>
        <dbReference type="EMBL" id="GIL99652.1"/>
    </source>
</evidence>
<comment type="subcellular location">
    <subcellularLocation>
        <location evidence="1">Cell membrane</location>
        <topology evidence="1">Multi-pass membrane protein</topology>
    </subcellularLocation>
</comment>
<evidence type="ECO:0000313" key="10">
    <source>
        <dbReference type="EMBL" id="GIL73186.1"/>
    </source>
</evidence>
<feature type="transmembrane region" description="Helical" evidence="8">
    <location>
        <begin position="512"/>
        <end position="530"/>
    </location>
</feature>
<keyword evidence="3" id="KW-1003">Cell membrane</keyword>
<evidence type="ECO:0000256" key="6">
    <source>
        <dbReference type="ARBA" id="ARBA00023136"/>
    </source>
</evidence>
<keyword evidence="13" id="KW-1185">Reference proteome</keyword>
<dbReference type="Proteomes" id="UP000747110">
    <property type="component" value="Unassembled WGS sequence"/>
</dbReference>
<evidence type="ECO:0000256" key="7">
    <source>
        <dbReference type="SAM" id="MobiDB-lite"/>
    </source>
</evidence>
<evidence type="ECO:0000313" key="13">
    <source>
        <dbReference type="Proteomes" id="UP000747110"/>
    </source>
</evidence>
<dbReference type="InterPro" id="IPR037185">
    <property type="entry name" value="EmrE-like"/>
</dbReference>
<dbReference type="SUPFAM" id="SSF103481">
    <property type="entry name" value="Multidrug resistance efflux transporter EmrE"/>
    <property type="match status" value="1"/>
</dbReference>
<evidence type="ECO:0000256" key="1">
    <source>
        <dbReference type="ARBA" id="ARBA00004651"/>
    </source>
</evidence>
<dbReference type="GO" id="GO:0005886">
    <property type="term" value="C:plasma membrane"/>
    <property type="evidence" value="ECO:0007669"/>
    <property type="project" value="UniProtKB-SubCell"/>
</dbReference>
<protein>
    <recommendedName>
        <fullName evidence="9">EamA domain-containing protein</fullName>
    </recommendedName>
</protein>
<feature type="transmembrane region" description="Helical" evidence="8">
    <location>
        <begin position="362"/>
        <end position="382"/>
    </location>
</feature>
<keyword evidence="6 8" id="KW-0472">Membrane</keyword>
<evidence type="ECO:0000256" key="5">
    <source>
        <dbReference type="ARBA" id="ARBA00022989"/>
    </source>
</evidence>
<dbReference type="Proteomes" id="UP000722791">
    <property type="component" value="Unassembled WGS sequence"/>
</dbReference>
<accession>A0A8J4DG84</accession>
<reference evidence="11" key="1">
    <citation type="journal article" date="2021" name="Proc. Natl. Acad. Sci. U.S.A.">
        <title>Three genomes in the algal genus Volvox reveal the fate of a haploid sex-determining region after a transition to homothallism.</title>
        <authorList>
            <person name="Yamamoto K."/>
            <person name="Hamaji T."/>
            <person name="Kawai-Toyooka H."/>
            <person name="Matsuzaki R."/>
            <person name="Takahashi F."/>
            <person name="Nishimura Y."/>
            <person name="Kawachi M."/>
            <person name="Noguchi H."/>
            <person name="Minakuchi Y."/>
            <person name="Umen J.G."/>
            <person name="Toyoda A."/>
            <person name="Nozaki H."/>
        </authorList>
    </citation>
    <scope>NUCLEOTIDE SEQUENCE</scope>
    <source>
        <strain evidence="11">NIES-3785</strain>
        <strain evidence="10">NIES-3786</strain>
    </source>
</reference>
<feature type="transmembrane region" description="Helical" evidence="8">
    <location>
        <begin position="643"/>
        <end position="661"/>
    </location>
</feature>
<feature type="region of interest" description="Disordered" evidence="7">
    <location>
        <begin position="122"/>
        <end position="152"/>
    </location>
</feature>
<keyword evidence="5 8" id="KW-1133">Transmembrane helix</keyword>
<feature type="transmembrane region" description="Helical" evidence="8">
    <location>
        <begin position="584"/>
        <end position="606"/>
    </location>
</feature>
<comment type="similarity">
    <text evidence="2">Belongs to the drug/metabolite transporter (DMT) superfamily. Plant drug/metabolite exporter (P-DME) (TC 2.A.7.4) family.</text>
</comment>
<organism evidence="11 12">
    <name type="scientific">Volvox reticuliferus</name>
    <dbReference type="NCBI Taxonomy" id="1737510"/>
    <lineage>
        <taxon>Eukaryota</taxon>
        <taxon>Viridiplantae</taxon>
        <taxon>Chlorophyta</taxon>
        <taxon>core chlorophytes</taxon>
        <taxon>Chlorophyceae</taxon>
        <taxon>CS clade</taxon>
        <taxon>Chlamydomonadales</taxon>
        <taxon>Volvocaceae</taxon>
        <taxon>Volvox</taxon>
    </lineage>
</organism>
<feature type="transmembrane region" description="Helical" evidence="8">
    <location>
        <begin position="332"/>
        <end position="356"/>
    </location>
</feature>
<dbReference type="AlphaFoldDB" id="A0A8J4DG84"/>
<evidence type="ECO:0000259" key="9">
    <source>
        <dbReference type="Pfam" id="PF00892"/>
    </source>
</evidence>
<proteinExistence type="inferred from homology"/>
<feature type="transmembrane region" description="Helical" evidence="8">
    <location>
        <begin position="61"/>
        <end position="81"/>
    </location>
</feature>
<evidence type="ECO:0000313" key="12">
    <source>
        <dbReference type="Proteomes" id="UP000722791"/>
    </source>
</evidence>